<name>A0A0M3J3E6_ANISI</name>
<protein>
    <submittedName>
        <fullName evidence="2 4">Uncharacterized protein</fullName>
    </submittedName>
</protein>
<evidence type="ECO:0000256" key="1">
    <source>
        <dbReference type="SAM" id="MobiDB-lite"/>
    </source>
</evidence>
<dbReference type="AlphaFoldDB" id="A0A0M3J3E6"/>
<feature type="compositionally biased region" description="Polar residues" evidence="1">
    <location>
        <begin position="1"/>
        <end position="11"/>
    </location>
</feature>
<accession>A0A0M3J3E6</accession>
<reference evidence="2 3" key="2">
    <citation type="submission" date="2018-11" db="EMBL/GenBank/DDBJ databases">
        <authorList>
            <consortium name="Pathogen Informatics"/>
        </authorList>
    </citation>
    <scope>NUCLEOTIDE SEQUENCE [LARGE SCALE GENOMIC DNA]</scope>
</reference>
<dbReference type="Proteomes" id="UP000267096">
    <property type="component" value="Unassembled WGS sequence"/>
</dbReference>
<proteinExistence type="predicted"/>
<gene>
    <name evidence="2" type="ORF">ASIM_LOCUS1929</name>
</gene>
<reference evidence="4" key="1">
    <citation type="submission" date="2017-02" db="UniProtKB">
        <authorList>
            <consortium name="WormBaseParasite"/>
        </authorList>
    </citation>
    <scope>IDENTIFICATION</scope>
</reference>
<keyword evidence="3" id="KW-1185">Reference proteome</keyword>
<dbReference type="WBParaSite" id="ASIM_0000205901-mRNA-1">
    <property type="protein sequence ID" value="ASIM_0000205901-mRNA-1"/>
    <property type="gene ID" value="ASIM_0000205901"/>
</dbReference>
<dbReference type="EMBL" id="UYRR01002317">
    <property type="protein sequence ID" value="VDK19458.1"/>
    <property type="molecule type" value="Genomic_DNA"/>
</dbReference>
<sequence length="87" mass="9315">ETGATQTSNPPYFSGLGTGTGPSASQPVWPVKPQFRIYIARLQANPPPGRVARTPPPSCQCTVAGRCGKIYLKITERPQNPPIITLL</sequence>
<evidence type="ECO:0000313" key="3">
    <source>
        <dbReference type="Proteomes" id="UP000267096"/>
    </source>
</evidence>
<feature type="region of interest" description="Disordered" evidence="1">
    <location>
        <begin position="1"/>
        <end position="27"/>
    </location>
</feature>
<evidence type="ECO:0000313" key="4">
    <source>
        <dbReference type="WBParaSite" id="ASIM_0000205901-mRNA-1"/>
    </source>
</evidence>
<organism evidence="4">
    <name type="scientific">Anisakis simplex</name>
    <name type="common">Herring worm</name>
    <dbReference type="NCBI Taxonomy" id="6269"/>
    <lineage>
        <taxon>Eukaryota</taxon>
        <taxon>Metazoa</taxon>
        <taxon>Ecdysozoa</taxon>
        <taxon>Nematoda</taxon>
        <taxon>Chromadorea</taxon>
        <taxon>Rhabditida</taxon>
        <taxon>Spirurina</taxon>
        <taxon>Ascaridomorpha</taxon>
        <taxon>Ascaridoidea</taxon>
        <taxon>Anisakidae</taxon>
        <taxon>Anisakis</taxon>
        <taxon>Anisakis simplex complex</taxon>
    </lineage>
</organism>
<evidence type="ECO:0000313" key="2">
    <source>
        <dbReference type="EMBL" id="VDK19458.1"/>
    </source>
</evidence>